<feature type="compositionally biased region" description="Basic and acidic residues" evidence="1">
    <location>
        <begin position="82"/>
        <end position="97"/>
    </location>
</feature>
<evidence type="ECO:0008006" key="4">
    <source>
        <dbReference type="Google" id="ProtNLM"/>
    </source>
</evidence>
<feature type="compositionally biased region" description="Basic and acidic residues" evidence="1">
    <location>
        <begin position="108"/>
        <end position="119"/>
    </location>
</feature>
<protein>
    <recommendedName>
        <fullName evidence="4">DUF3405 domain-containing protein</fullName>
    </recommendedName>
</protein>
<dbReference type="OrthoDB" id="3353407at2759"/>
<dbReference type="PANTHER" id="PTHR36205:SF2">
    <property type="entry name" value="MAJOR FACILITATOR SUPERFAMILY TRANSPORTER"/>
    <property type="match status" value="1"/>
</dbReference>
<keyword evidence="3" id="KW-1185">Reference proteome</keyword>
<organism evidence="2 3">
    <name type="scientific">Bimuria novae-zelandiae CBS 107.79</name>
    <dbReference type="NCBI Taxonomy" id="1447943"/>
    <lineage>
        <taxon>Eukaryota</taxon>
        <taxon>Fungi</taxon>
        <taxon>Dikarya</taxon>
        <taxon>Ascomycota</taxon>
        <taxon>Pezizomycotina</taxon>
        <taxon>Dothideomycetes</taxon>
        <taxon>Pleosporomycetidae</taxon>
        <taxon>Pleosporales</taxon>
        <taxon>Massarineae</taxon>
        <taxon>Didymosphaeriaceae</taxon>
        <taxon>Bimuria</taxon>
    </lineage>
</organism>
<dbReference type="InterPro" id="IPR021822">
    <property type="entry name" value="DUF3405"/>
</dbReference>
<feature type="region of interest" description="Disordered" evidence="1">
    <location>
        <begin position="54"/>
        <end position="119"/>
    </location>
</feature>
<dbReference type="Pfam" id="PF11885">
    <property type="entry name" value="DUF3405"/>
    <property type="match status" value="1"/>
</dbReference>
<dbReference type="Proteomes" id="UP000800036">
    <property type="component" value="Unassembled WGS sequence"/>
</dbReference>
<accession>A0A6A5UU44</accession>
<reference evidence="2" key="1">
    <citation type="journal article" date="2020" name="Stud. Mycol.">
        <title>101 Dothideomycetes genomes: a test case for predicting lifestyles and emergence of pathogens.</title>
        <authorList>
            <person name="Haridas S."/>
            <person name="Albert R."/>
            <person name="Binder M."/>
            <person name="Bloem J."/>
            <person name="Labutti K."/>
            <person name="Salamov A."/>
            <person name="Andreopoulos B."/>
            <person name="Baker S."/>
            <person name="Barry K."/>
            <person name="Bills G."/>
            <person name="Bluhm B."/>
            <person name="Cannon C."/>
            <person name="Castanera R."/>
            <person name="Culley D."/>
            <person name="Daum C."/>
            <person name="Ezra D."/>
            <person name="Gonzalez J."/>
            <person name="Henrissat B."/>
            <person name="Kuo A."/>
            <person name="Liang C."/>
            <person name="Lipzen A."/>
            <person name="Lutzoni F."/>
            <person name="Magnuson J."/>
            <person name="Mondo S."/>
            <person name="Nolan M."/>
            <person name="Ohm R."/>
            <person name="Pangilinan J."/>
            <person name="Park H.-J."/>
            <person name="Ramirez L."/>
            <person name="Alfaro M."/>
            <person name="Sun H."/>
            <person name="Tritt A."/>
            <person name="Yoshinaga Y."/>
            <person name="Zwiers L.-H."/>
            <person name="Turgeon B."/>
            <person name="Goodwin S."/>
            <person name="Spatafora J."/>
            <person name="Crous P."/>
            <person name="Grigoriev I."/>
        </authorList>
    </citation>
    <scope>NUCLEOTIDE SEQUENCE</scope>
    <source>
        <strain evidence="2">CBS 107.79</strain>
    </source>
</reference>
<name>A0A6A5UU44_9PLEO</name>
<dbReference type="EMBL" id="ML976734">
    <property type="protein sequence ID" value="KAF1967262.1"/>
    <property type="molecule type" value="Genomic_DNA"/>
</dbReference>
<evidence type="ECO:0000256" key="1">
    <source>
        <dbReference type="SAM" id="MobiDB-lite"/>
    </source>
</evidence>
<sequence length="803" mass="91645">MIVRSPSKSTLLLLVTAFLGVGVWHLGLTHSNVYQRLPFITPKLASLHSDDTIGGQGLSDLPPPTLFEAPTTAGEESDEVGESPHLELPEKGSEKHNFTTKPPLPPWEKTEKKGSRLDHEDMQHQDAKAYLEDMLDWNRPSWQGHWPPFADYEDKEYDPNRWEEFDYDERFYTAGLHRLSGKTTANPVPYRPFPEYNSDALKEEWEGEYVACDGPRGVPLNVSEDDQVRVYRGVPVSFPKVFAGGYDVVGLDGDVCFDRYSRYGPYGYGDDENPENVLHWKAPQTVPQWEDVVWGDLQDECLVRNEGRYRPGARAPTVKSRETEMPDVAAASAMGTNTAKEDIKEESADGKKFHSRTAVLIRAWTGYTYEQNDITAIRAMITELALASGGEYEVFLLVHVKDGSLPIFTNTTLYNEILAQNVPQELRSIALLWNEAIFPSWYPDIGDWQVYWHQFMCLQWFSLLHPHFDYLWNWETDARYTGHHYHFFDAVSRFAAQQPRKLLWERNKRFYMPSVHGSYAAFVEDTHSQVLNARAHGVIPPPVWGPRPWKDAVPSQEPLGPVPPTSFEEDRFEWGVHEPADLITLLPIWDPRATTWSYKDKIWNYIPAVRPVFTASDPAAESFTHDAFGELDRRVFINTVGRFSKGLLSAMHTENAAGRSMAAEMWPATVALQHGFKAVYAPHPIFADRYWPAPYAAAVFDTASIVDEETGGAREYVQGAWTEQGDSPYNHDREKNFEGWSWYFSSGFARRVYRRWLGWEVGVSVWGEGESVVRAEEGVGGERRVCVPGMLLHPVKKMRRERV</sequence>
<gene>
    <name evidence="2" type="ORF">BU23DRAFT_484070</name>
</gene>
<dbReference type="AlphaFoldDB" id="A0A6A5UU44"/>
<dbReference type="PANTHER" id="PTHR36205">
    <property type="entry name" value="CHROMOSOME 19, WHOLE GENOME SHOTGUN SEQUENCE"/>
    <property type="match status" value="1"/>
</dbReference>
<evidence type="ECO:0000313" key="3">
    <source>
        <dbReference type="Proteomes" id="UP000800036"/>
    </source>
</evidence>
<evidence type="ECO:0000313" key="2">
    <source>
        <dbReference type="EMBL" id="KAF1967262.1"/>
    </source>
</evidence>
<proteinExistence type="predicted"/>